<evidence type="ECO:0000256" key="3">
    <source>
        <dbReference type="ARBA" id="ARBA00023163"/>
    </source>
</evidence>
<keyword evidence="2" id="KW-0238">DNA-binding</keyword>
<dbReference type="InterPro" id="IPR009057">
    <property type="entry name" value="Homeodomain-like_sf"/>
</dbReference>
<dbReference type="Pfam" id="PF12833">
    <property type="entry name" value="HTH_18"/>
    <property type="match status" value="1"/>
</dbReference>
<dbReference type="SUPFAM" id="SSF46689">
    <property type="entry name" value="Homeodomain-like"/>
    <property type="match status" value="2"/>
</dbReference>
<evidence type="ECO:0000256" key="1">
    <source>
        <dbReference type="ARBA" id="ARBA00023015"/>
    </source>
</evidence>
<protein>
    <submittedName>
        <fullName evidence="5">AraC family transcriptional regulator</fullName>
    </submittedName>
</protein>
<dbReference type="PRINTS" id="PR00032">
    <property type="entry name" value="HTHARAC"/>
</dbReference>
<dbReference type="GO" id="GO:0043565">
    <property type="term" value="F:sequence-specific DNA binding"/>
    <property type="evidence" value="ECO:0007669"/>
    <property type="project" value="InterPro"/>
</dbReference>
<gene>
    <name evidence="5" type="ORF">HMPREF9372_2213</name>
</gene>
<dbReference type="GO" id="GO:0003700">
    <property type="term" value="F:DNA-binding transcription factor activity"/>
    <property type="evidence" value="ECO:0007669"/>
    <property type="project" value="InterPro"/>
</dbReference>
<dbReference type="PANTHER" id="PTHR43280:SF28">
    <property type="entry name" value="HTH-TYPE TRANSCRIPTIONAL ACTIVATOR RHAS"/>
    <property type="match status" value="1"/>
</dbReference>
<dbReference type="PANTHER" id="PTHR43280">
    <property type="entry name" value="ARAC-FAMILY TRANSCRIPTIONAL REGULATOR"/>
    <property type="match status" value="1"/>
</dbReference>
<dbReference type="SMART" id="SM00342">
    <property type="entry name" value="HTH_ARAC"/>
    <property type="match status" value="1"/>
</dbReference>
<feature type="domain" description="HTH araC/xylS-type" evidence="4">
    <location>
        <begin position="152"/>
        <end position="250"/>
    </location>
</feature>
<evidence type="ECO:0000313" key="5">
    <source>
        <dbReference type="EMBL" id="EGQ25116.1"/>
    </source>
</evidence>
<evidence type="ECO:0000256" key="2">
    <source>
        <dbReference type="ARBA" id="ARBA00023125"/>
    </source>
</evidence>
<reference evidence="5 6" key="1">
    <citation type="submission" date="2011-04" db="EMBL/GenBank/DDBJ databases">
        <authorList>
            <person name="Muzny D."/>
            <person name="Qin X."/>
            <person name="Deng J."/>
            <person name="Jiang H."/>
            <person name="Liu Y."/>
            <person name="Qu J."/>
            <person name="Song X.-Z."/>
            <person name="Zhang L."/>
            <person name="Thornton R."/>
            <person name="Coyle M."/>
            <person name="Francisco L."/>
            <person name="Jackson L."/>
            <person name="Javaid M."/>
            <person name="Korchina V."/>
            <person name="Kovar C."/>
            <person name="Mata R."/>
            <person name="Mathew T."/>
            <person name="Ngo R."/>
            <person name="Nguyen L."/>
            <person name="Nguyen N."/>
            <person name="Okwuonu G."/>
            <person name="Ongeri F."/>
            <person name="Pham C."/>
            <person name="Simmons D."/>
            <person name="Wilczek-Boney K."/>
            <person name="Hale W."/>
            <person name="Jakkamsetti A."/>
            <person name="Pham P."/>
            <person name="Ruth R."/>
            <person name="San Lucas F."/>
            <person name="Warren J."/>
            <person name="Zhang J."/>
            <person name="Zhao Z."/>
            <person name="Zhou C."/>
            <person name="Zhu D."/>
            <person name="Lee S."/>
            <person name="Bess C."/>
            <person name="Blankenburg K."/>
            <person name="Forbes L."/>
            <person name="Fu Q."/>
            <person name="Gubbala S."/>
            <person name="Hirani K."/>
            <person name="Jayaseelan J.C."/>
            <person name="Lara F."/>
            <person name="Munidasa M."/>
            <person name="Palculict T."/>
            <person name="Patil S."/>
            <person name="Pu L.-L."/>
            <person name="Saada N."/>
            <person name="Tang L."/>
            <person name="Weissenberger G."/>
            <person name="Zhu Y."/>
            <person name="Hemphill L."/>
            <person name="Shang Y."/>
            <person name="Youmans B."/>
            <person name="Ayvaz T."/>
            <person name="Ross M."/>
            <person name="Santibanez J."/>
            <person name="Aqrawi P."/>
            <person name="Gross S."/>
            <person name="Joshi V."/>
            <person name="Fowler G."/>
            <person name="Nazareth L."/>
            <person name="Reid J."/>
            <person name="Worley K."/>
            <person name="Petrosino J."/>
            <person name="Highlander S."/>
            <person name="Gibbs R."/>
        </authorList>
    </citation>
    <scope>NUCLEOTIDE SEQUENCE [LARGE SCALE GENOMIC DNA]</scope>
    <source>
        <strain evidence="5 6">2681</strain>
    </source>
</reference>
<dbReference type="OrthoDB" id="247151at2"/>
<dbReference type="EMBL" id="AFPZ01000070">
    <property type="protein sequence ID" value="EGQ25116.1"/>
    <property type="molecule type" value="Genomic_DNA"/>
</dbReference>
<keyword evidence="3" id="KW-0804">Transcription</keyword>
<keyword evidence="1" id="KW-0805">Transcription regulation</keyword>
<dbReference type="STRING" id="759851.SAMN04244570_3136"/>
<dbReference type="AlphaFoldDB" id="F9DTT2"/>
<dbReference type="Gene3D" id="1.10.10.60">
    <property type="entry name" value="Homeodomain-like"/>
    <property type="match status" value="2"/>
</dbReference>
<dbReference type="InterPro" id="IPR020449">
    <property type="entry name" value="Tscrpt_reg_AraC-type_HTH"/>
</dbReference>
<sequence>MSGVILMTNKRIEASSLELINAAEKENSTQEAKTFFRLEEELLQHIFALEREKARNTLRELQHLLAMYTPGFSIKVIQYHFIVLSAIVTRQLQARAILNEENAFTFSGTCIQLIEENLTADNANEIGDELIEFFCYVLKEKEKPSLLHETVNEVIQYIDENVEEQLVVEEIAKRFSVSTSHLSRIFREYTSVTLVEFITIRKIEEVQYYLRFTDQKIAEIAERFHFCNQSYFTRVFKKYTGVTPRRFRKDLDGNYFQFTIKKDDSL</sequence>
<dbReference type="PROSITE" id="PS01124">
    <property type="entry name" value="HTH_ARAC_FAMILY_2"/>
    <property type="match status" value="1"/>
</dbReference>
<dbReference type="InterPro" id="IPR018060">
    <property type="entry name" value="HTH_AraC"/>
</dbReference>
<dbReference type="HOGENOM" id="CLU_036605_3_1_9"/>
<evidence type="ECO:0000259" key="4">
    <source>
        <dbReference type="PROSITE" id="PS01124"/>
    </source>
</evidence>
<comment type="caution">
    <text evidence="5">The sequence shown here is derived from an EMBL/GenBank/DDBJ whole genome shotgun (WGS) entry which is preliminary data.</text>
</comment>
<dbReference type="Proteomes" id="UP000005316">
    <property type="component" value="Unassembled WGS sequence"/>
</dbReference>
<name>F9DTT2_9BACL</name>
<proteinExistence type="predicted"/>
<dbReference type="eggNOG" id="COG2207">
    <property type="taxonomic scope" value="Bacteria"/>
</dbReference>
<accession>F9DTT2</accession>
<organism evidence="5 6">
    <name type="scientific">Sporosarcina newyorkensis 2681</name>
    <dbReference type="NCBI Taxonomy" id="1027292"/>
    <lineage>
        <taxon>Bacteria</taxon>
        <taxon>Bacillati</taxon>
        <taxon>Bacillota</taxon>
        <taxon>Bacilli</taxon>
        <taxon>Bacillales</taxon>
        <taxon>Caryophanaceae</taxon>
        <taxon>Sporosarcina</taxon>
    </lineage>
</organism>
<evidence type="ECO:0000313" key="6">
    <source>
        <dbReference type="Proteomes" id="UP000005316"/>
    </source>
</evidence>